<comment type="caution">
    <text evidence="2">The sequence shown here is derived from an EMBL/GenBank/DDBJ whole genome shotgun (WGS) entry which is preliminary data.</text>
</comment>
<keyword evidence="1" id="KW-0472">Membrane</keyword>
<reference evidence="2 3" key="1">
    <citation type="submission" date="2019-05" db="EMBL/GenBank/DDBJ databases">
        <title>Another draft genome of Portunus trituberculatus and its Hox gene families provides insights of decapod evolution.</title>
        <authorList>
            <person name="Jeong J.-H."/>
            <person name="Song I."/>
            <person name="Kim S."/>
            <person name="Choi T."/>
            <person name="Kim D."/>
            <person name="Ryu S."/>
            <person name="Kim W."/>
        </authorList>
    </citation>
    <scope>NUCLEOTIDE SEQUENCE [LARGE SCALE GENOMIC DNA]</scope>
    <source>
        <tissue evidence="2">Muscle</tissue>
    </source>
</reference>
<keyword evidence="1" id="KW-1133">Transmembrane helix</keyword>
<evidence type="ECO:0000313" key="2">
    <source>
        <dbReference type="EMBL" id="MPC10356.1"/>
    </source>
</evidence>
<keyword evidence="3" id="KW-1185">Reference proteome</keyword>
<sequence length="74" mass="8487">MPLTILYTLLLGPLVLFYLVRSFSSGTICVVIFCIFSYLLISFLELRDHTTAAYSSFGRIMLVMIFFIISLSMY</sequence>
<feature type="transmembrane region" description="Helical" evidence="1">
    <location>
        <begin position="53"/>
        <end position="73"/>
    </location>
</feature>
<proteinExistence type="predicted"/>
<dbReference type="EMBL" id="VSRR010000113">
    <property type="protein sequence ID" value="MPC10356.1"/>
    <property type="molecule type" value="Genomic_DNA"/>
</dbReference>
<evidence type="ECO:0000313" key="3">
    <source>
        <dbReference type="Proteomes" id="UP000324222"/>
    </source>
</evidence>
<evidence type="ECO:0000256" key="1">
    <source>
        <dbReference type="SAM" id="Phobius"/>
    </source>
</evidence>
<dbReference type="AlphaFoldDB" id="A0A5B7CPN2"/>
<gene>
    <name evidence="2" type="ORF">E2C01_002990</name>
</gene>
<keyword evidence="1" id="KW-0812">Transmembrane</keyword>
<feature type="transmembrane region" description="Helical" evidence="1">
    <location>
        <begin position="15"/>
        <end position="41"/>
    </location>
</feature>
<dbReference type="Proteomes" id="UP000324222">
    <property type="component" value="Unassembled WGS sequence"/>
</dbReference>
<organism evidence="2 3">
    <name type="scientific">Portunus trituberculatus</name>
    <name type="common">Swimming crab</name>
    <name type="synonym">Neptunus trituberculatus</name>
    <dbReference type="NCBI Taxonomy" id="210409"/>
    <lineage>
        <taxon>Eukaryota</taxon>
        <taxon>Metazoa</taxon>
        <taxon>Ecdysozoa</taxon>
        <taxon>Arthropoda</taxon>
        <taxon>Crustacea</taxon>
        <taxon>Multicrustacea</taxon>
        <taxon>Malacostraca</taxon>
        <taxon>Eumalacostraca</taxon>
        <taxon>Eucarida</taxon>
        <taxon>Decapoda</taxon>
        <taxon>Pleocyemata</taxon>
        <taxon>Brachyura</taxon>
        <taxon>Eubrachyura</taxon>
        <taxon>Portunoidea</taxon>
        <taxon>Portunidae</taxon>
        <taxon>Portuninae</taxon>
        <taxon>Portunus</taxon>
    </lineage>
</organism>
<protein>
    <submittedName>
        <fullName evidence="2">Uncharacterized protein</fullName>
    </submittedName>
</protein>
<accession>A0A5B7CPN2</accession>
<name>A0A5B7CPN2_PORTR</name>